<organism evidence="2 3">
    <name type="scientific">Canna indica</name>
    <name type="common">Indian-shot</name>
    <dbReference type="NCBI Taxonomy" id="4628"/>
    <lineage>
        <taxon>Eukaryota</taxon>
        <taxon>Viridiplantae</taxon>
        <taxon>Streptophyta</taxon>
        <taxon>Embryophyta</taxon>
        <taxon>Tracheophyta</taxon>
        <taxon>Spermatophyta</taxon>
        <taxon>Magnoliopsida</taxon>
        <taxon>Liliopsida</taxon>
        <taxon>Zingiberales</taxon>
        <taxon>Cannaceae</taxon>
        <taxon>Canna</taxon>
    </lineage>
</organism>
<evidence type="ECO:0000313" key="3">
    <source>
        <dbReference type="Proteomes" id="UP001327560"/>
    </source>
</evidence>
<evidence type="ECO:0000256" key="1">
    <source>
        <dbReference type="SAM" id="MobiDB-lite"/>
    </source>
</evidence>
<dbReference type="EMBL" id="CP136894">
    <property type="protein sequence ID" value="WOL07840.1"/>
    <property type="molecule type" value="Genomic_DNA"/>
</dbReference>
<dbReference type="SUPFAM" id="SSF47954">
    <property type="entry name" value="Cyclin-like"/>
    <property type="match status" value="1"/>
</dbReference>
<reference evidence="2 3" key="1">
    <citation type="submission" date="2023-10" db="EMBL/GenBank/DDBJ databases">
        <title>Chromosome-scale genome assembly provides insights into flower coloration mechanisms of Canna indica.</title>
        <authorList>
            <person name="Li C."/>
        </authorList>
    </citation>
    <scope>NUCLEOTIDE SEQUENCE [LARGE SCALE GENOMIC DNA]</scope>
    <source>
        <tissue evidence="2">Flower</tissue>
    </source>
</reference>
<evidence type="ECO:0000313" key="2">
    <source>
        <dbReference type="EMBL" id="WOL07840.1"/>
    </source>
</evidence>
<keyword evidence="3" id="KW-1185">Reference proteome</keyword>
<protein>
    <submittedName>
        <fullName evidence="2">Uncharacterized protein</fullName>
    </submittedName>
</protein>
<dbReference type="InterPro" id="IPR036915">
    <property type="entry name" value="Cyclin-like_sf"/>
</dbReference>
<gene>
    <name evidence="2" type="ORF">Cni_G16589</name>
</gene>
<feature type="region of interest" description="Disordered" evidence="1">
    <location>
        <begin position="161"/>
        <end position="198"/>
    </location>
</feature>
<proteinExistence type="predicted"/>
<name>A0AAQ3KFI6_9LILI</name>
<accession>A0AAQ3KFI6</accession>
<dbReference type="Proteomes" id="UP001327560">
    <property type="component" value="Chromosome 5"/>
</dbReference>
<dbReference type="AlphaFoldDB" id="A0AAQ3KFI6"/>
<sequence length="198" mass="21765">MSESNLTLLSWHQVLHPYHRGQCPLIQPFVVLANKSALRHPITISIIAVDSGIPDDGANADGQGKSRCSVLWQPRKEHEWEEVLCSLAAKGEALPLFVPNGGGNDSYLWSMRKEEVDWPARAAAIHYFSVLTVLLAVSYFDRCFLAACTSGGGRRVRIRDQDRQADGASGALRSGMEDESHSPSLFHPPPSSPDLFTK</sequence>